<dbReference type="AlphaFoldDB" id="A0A0R2IP89"/>
<comment type="similarity">
    <text evidence="1">Belongs to the LysR transcriptional regulatory family.</text>
</comment>
<evidence type="ECO:0000313" key="7">
    <source>
        <dbReference type="Proteomes" id="UP000051568"/>
    </source>
</evidence>
<dbReference type="OrthoDB" id="9803735at2"/>
<dbReference type="SUPFAM" id="SSF53850">
    <property type="entry name" value="Periplasmic binding protein-like II"/>
    <property type="match status" value="1"/>
</dbReference>
<dbReference type="GO" id="GO:0003700">
    <property type="term" value="F:DNA-binding transcription factor activity"/>
    <property type="evidence" value="ECO:0007669"/>
    <property type="project" value="InterPro"/>
</dbReference>
<dbReference type="Gene3D" id="3.40.190.290">
    <property type="match status" value="1"/>
</dbReference>
<dbReference type="Pfam" id="PF03466">
    <property type="entry name" value="LysR_substrate"/>
    <property type="match status" value="1"/>
</dbReference>
<dbReference type="PANTHER" id="PTHR30126:SF39">
    <property type="entry name" value="HTH-TYPE TRANSCRIPTIONAL REGULATOR CYSL"/>
    <property type="match status" value="1"/>
</dbReference>
<evidence type="ECO:0000256" key="4">
    <source>
        <dbReference type="ARBA" id="ARBA00023163"/>
    </source>
</evidence>
<evidence type="ECO:0000256" key="1">
    <source>
        <dbReference type="ARBA" id="ARBA00009437"/>
    </source>
</evidence>
<accession>A0A0R2IP89</accession>
<dbReference type="InterPro" id="IPR000847">
    <property type="entry name" value="LysR_HTH_N"/>
</dbReference>
<dbReference type="RefSeq" id="WP_057749781.1">
    <property type="nucleotide sequence ID" value="NZ_BJVH01000004.1"/>
</dbReference>
<dbReference type="InterPro" id="IPR005119">
    <property type="entry name" value="LysR_subst-bd"/>
</dbReference>
<keyword evidence="3" id="KW-0238">DNA-binding</keyword>
<keyword evidence="7" id="KW-1185">Reference proteome</keyword>
<gene>
    <name evidence="6" type="ORF">IV80_GL001084</name>
</gene>
<dbReference type="CDD" id="cd05466">
    <property type="entry name" value="PBP2_LTTR_substrate"/>
    <property type="match status" value="1"/>
</dbReference>
<dbReference type="FunFam" id="1.10.10.10:FF:000001">
    <property type="entry name" value="LysR family transcriptional regulator"/>
    <property type="match status" value="1"/>
</dbReference>
<proteinExistence type="inferred from homology"/>
<dbReference type="InterPro" id="IPR036388">
    <property type="entry name" value="WH-like_DNA-bd_sf"/>
</dbReference>
<dbReference type="PANTHER" id="PTHR30126">
    <property type="entry name" value="HTH-TYPE TRANSCRIPTIONAL REGULATOR"/>
    <property type="match status" value="1"/>
</dbReference>
<comment type="caution">
    <text evidence="6">The sequence shown here is derived from an EMBL/GenBank/DDBJ whole genome shotgun (WGS) entry which is preliminary data.</text>
</comment>
<dbReference type="SUPFAM" id="SSF46785">
    <property type="entry name" value="Winged helix' DNA-binding domain"/>
    <property type="match status" value="1"/>
</dbReference>
<feature type="domain" description="HTH lysR-type" evidence="5">
    <location>
        <begin position="1"/>
        <end position="58"/>
    </location>
</feature>
<dbReference type="GO" id="GO:0000976">
    <property type="term" value="F:transcription cis-regulatory region binding"/>
    <property type="evidence" value="ECO:0007669"/>
    <property type="project" value="TreeGrafter"/>
</dbReference>
<dbReference type="PATRIC" id="fig|319652.3.peg.1093"/>
<dbReference type="Pfam" id="PF00126">
    <property type="entry name" value="HTH_1"/>
    <property type="match status" value="1"/>
</dbReference>
<sequence>MNLTHLRYFSVVASQQSITKASELLFVSQSAVSKTIKQLESELNVKLFDRIGRTIKLNRAGKLFYSYVKDSLNLLDRGISAVSGGVQATEQPISILFEVGSTLIPQIVNRIQQNLPKVQLNIAQHVQMDTDLEQYDFIVTTRKIPKYFVAPIISEEIFVGWKSSYPNDTVQAATLTNTQFIGLGSQNQLRKTIDTYFQKQGLSIKFKYETDDPATVRGLIDAGVGVGFIPAVTWQTVGKSLHLARLTPHTMRRTIYLCSPAHQLNTIQREISNELVEIFVAAQKQELKI</sequence>
<protein>
    <recommendedName>
        <fullName evidence="5">HTH lysR-type domain-containing protein</fullName>
    </recommendedName>
</protein>
<evidence type="ECO:0000259" key="5">
    <source>
        <dbReference type="PROSITE" id="PS50931"/>
    </source>
</evidence>
<dbReference type="EMBL" id="JQBR01000003">
    <property type="protein sequence ID" value="KRN66994.1"/>
    <property type="molecule type" value="Genomic_DNA"/>
</dbReference>
<organism evidence="6 7">
    <name type="scientific">Pediococcus cellicola</name>
    <dbReference type="NCBI Taxonomy" id="319652"/>
    <lineage>
        <taxon>Bacteria</taxon>
        <taxon>Bacillati</taxon>
        <taxon>Bacillota</taxon>
        <taxon>Bacilli</taxon>
        <taxon>Lactobacillales</taxon>
        <taxon>Lactobacillaceae</taxon>
        <taxon>Pediococcus</taxon>
    </lineage>
</organism>
<evidence type="ECO:0000256" key="3">
    <source>
        <dbReference type="ARBA" id="ARBA00023125"/>
    </source>
</evidence>
<dbReference type="InterPro" id="IPR036390">
    <property type="entry name" value="WH_DNA-bd_sf"/>
</dbReference>
<dbReference type="PROSITE" id="PS50931">
    <property type="entry name" value="HTH_LYSR"/>
    <property type="match status" value="1"/>
</dbReference>
<keyword evidence="4" id="KW-0804">Transcription</keyword>
<evidence type="ECO:0000313" key="6">
    <source>
        <dbReference type="EMBL" id="KRN66994.1"/>
    </source>
</evidence>
<dbReference type="STRING" id="319652.IV80_GL001084"/>
<reference evidence="6 7" key="1">
    <citation type="journal article" date="2015" name="Genome Announc.">
        <title>Expanding the biotechnology potential of lactobacilli through comparative genomics of 213 strains and associated genera.</title>
        <authorList>
            <person name="Sun Z."/>
            <person name="Harris H.M."/>
            <person name="McCann A."/>
            <person name="Guo C."/>
            <person name="Argimon S."/>
            <person name="Zhang W."/>
            <person name="Yang X."/>
            <person name="Jeffery I.B."/>
            <person name="Cooney J.C."/>
            <person name="Kagawa T.F."/>
            <person name="Liu W."/>
            <person name="Song Y."/>
            <person name="Salvetti E."/>
            <person name="Wrobel A."/>
            <person name="Rasinkangas P."/>
            <person name="Parkhill J."/>
            <person name="Rea M.C."/>
            <person name="O'Sullivan O."/>
            <person name="Ritari J."/>
            <person name="Douillard F.P."/>
            <person name="Paul Ross R."/>
            <person name="Yang R."/>
            <person name="Briner A.E."/>
            <person name="Felis G.E."/>
            <person name="de Vos W.M."/>
            <person name="Barrangou R."/>
            <person name="Klaenhammer T.R."/>
            <person name="Caufield P.W."/>
            <person name="Cui Y."/>
            <person name="Zhang H."/>
            <person name="O'Toole P.W."/>
        </authorList>
    </citation>
    <scope>NUCLEOTIDE SEQUENCE [LARGE SCALE GENOMIC DNA]</scope>
    <source>
        <strain evidence="6 7">DSM 17757</strain>
    </source>
</reference>
<name>A0A0R2IP89_9LACO</name>
<evidence type="ECO:0000256" key="2">
    <source>
        <dbReference type="ARBA" id="ARBA00023015"/>
    </source>
</evidence>
<dbReference type="PRINTS" id="PR00039">
    <property type="entry name" value="HTHLYSR"/>
</dbReference>
<keyword evidence="2" id="KW-0805">Transcription regulation</keyword>
<dbReference type="Proteomes" id="UP000051568">
    <property type="component" value="Unassembled WGS sequence"/>
</dbReference>
<dbReference type="Gene3D" id="1.10.10.10">
    <property type="entry name" value="Winged helix-like DNA-binding domain superfamily/Winged helix DNA-binding domain"/>
    <property type="match status" value="1"/>
</dbReference>